<dbReference type="Pfam" id="PF00216">
    <property type="entry name" value="Bac_DNA_binding"/>
    <property type="match status" value="1"/>
</dbReference>
<dbReference type="InterPro" id="IPR010992">
    <property type="entry name" value="IHF-like_DNA-bd_dom_sf"/>
</dbReference>
<dbReference type="InterPro" id="IPR000119">
    <property type="entry name" value="Hist_DNA-bd"/>
</dbReference>
<evidence type="ECO:0000313" key="6">
    <source>
        <dbReference type="Proteomes" id="UP000188543"/>
    </source>
</evidence>
<evidence type="ECO:0000256" key="3">
    <source>
        <dbReference type="ARBA" id="ARBA00023125"/>
    </source>
</evidence>
<protein>
    <submittedName>
        <fullName evidence="5">DNA-binding protein</fullName>
    </submittedName>
</protein>
<proteinExistence type="inferred from homology"/>
<dbReference type="SMART" id="SM00411">
    <property type="entry name" value="BHL"/>
    <property type="match status" value="1"/>
</dbReference>
<dbReference type="AlphaFoldDB" id="A0A1V2VW89"/>
<evidence type="ECO:0000256" key="1">
    <source>
        <dbReference type="ARBA" id="ARBA00010529"/>
    </source>
</evidence>
<evidence type="ECO:0000256" key="4">
    <source>
        <dbReference type="RuleBase" id="RU003939"/>
    </source>
</evidence>
<keyword evidence="3 5" id="KW-0238">DNA-binding</keyword>
<comment type="similarity">
    <text evidence="1 4">Belongs to the bacterial histone-like protein family.</text>
</comment>
<dbReference type="Gene3D" id="4.10.520.10">
    <property type="entry name" value="IHF-like DNA-binding proteins"/>
    <property type="match status" value="1"/>
</dbReference>
<comment type="caution">
    <text evidence="5">The sequence shown here is derived from an EMBL/GenBank/DDBJ whole genome shotgun (WGS) entry which is preliminary data.</text>
</comment>
<evidence type="ECO:0000313" key="5">
    <source>
        <dbReference type="EMBL" id="ONU77772.1"/>
    </source>
</evidence>
<accession>A0A1V2VW89</accession>
<dbReference type="SUPFAM" id="SSF47729">
    <property type="entry name" value="IHF-like DNA-binding proteins"/>
    <property type="match status" value="1"/>
</dbReference>
<dbReference type="PANTHER" id="PTHR33175:SF3">
    <property type="entry name" value="DNA-BINDING PROTEIN HU-BETA"/>
    <property type="match status" value="1"/>
</dbReference>
<organism evidence="5 6">
    <name type="scientific">Burkholderia cenocepacia</name>
    <dbReference type="NCBI Taxonomy" id="95486"/>
    <lineage>
        <taxon>Bacteria</taxon>
        <taxon>Pseudomonadati</taxon>
        <taxon>Pseudomonadota</taxon>
        <taxon>Betaproteobacteria</taxon>
        <taxon>Burkholderiales</taxon>
        <taxon>Burkholderiaceae</taxon>
        <taxon>Burkholderia</taxon>
        <taxon>Burkholderia cepacia complex</taxon>
    </lineage>
</organism>
<dbReference type="PRINTS" id="PR01727">
    <property type="entry name" value="DNABINDINGHU"/>
</dbReference>
<evidence type="ECO:0000256" key="2">
    <source>
        <dbReference type="ARBA" id="ARBA00023067"/>
    </source>
</evidence>
<gene>
    <name evidence="5" type="ORF">A8E72_30780</name>
</gene>
<name>A0A1V2VW89_9BURK</name>
<sequence length="91" mass="9645">MNKQELIDAIAADTDATKTAVGRFLDSLIEHVQETVAKGDQVTLTGFGSFKRAEVAARTGRNPTTGQAMSLPATVKPRFVPGAIFKAKVKG</sequence>
<dbReference type="CDD" id="cd13831">
    <property type="entry name" value="HU"/>
    <property type="match status" value="1"/>
</dbReference>
<dbReference type="PANTHER" id="PTHR33175">
    <property type="entry name" value="DNA-BINDING PROTEIN HU"/>
    <property type="match status" value="1"/>
</dbReference>
<keyword evidence="2" id="KW-0226">DNA condensation</keyword>
<dbReference type="EMBL" id="MUTJ01000092">
    <property type="protein sequence ID" value="ONU77772.1"/>
    <property type="molecule type" value="Genomic_DNA"/>
</dbReference>
<dbReference type="GO" id="GO:0030527">
    <property type="term" value="F:structural constituent of chromatin"/>
    <property type="evidence" value="ECO:0007669"/>
    <property type="project" value="InterPro"/>
</dbReference>
<reference evidence="5 6" key="1">
    <citation type="submission" date="2016-08" db="EMBL/GenBank/DDBJ databases">
        <authorList>
            <person name="Seilhamer J.J."/>
        </authorList>
    </citation>
    <scope>NUCLEOTIDE SEQUENCE [LARGE SCALE GENOMIC DNA]</scope>
    <source>
        <strain evidence="5 6">VC14762</strain>
    </source>
</reference>
<dbReference type="GO" id="GO:0030261">
    <property type="term" value="P:chromosome condensation"/>
    <property type="evidence" value="ECO:0007669"/>
    <property type="project" value="UniProtKB-KW"/>
</dbReference>
<dbReference type="Proteomes" id="UP000188543">
    <property type="component" value="Unassembled WGS sequence"/>
</dbReference>
<dbReference type="GO" id="GO:0003677">
    <property type="term" value="F:DNA binding"/>
    <property type="evidence" value="ECO:0007669"/>
    <property type="project" value="UniProtKB-KW"/>
</dbReference>
<dbReference type="RefSeq" id="WP_077176651.1">
    <property type="nucleotide sequence ID" value="NZ_MUTB01000063.1"/>
</dbReference>